<keyword evidence="2" id="KW-0378">Hydrolase</keyword>
<evidence type="ECO:0000313" key="3">
    <source>
        <dbReference type="Proteomes" id="UP001500751"/>
    </source>
</evidence>
<evidence type="ECO:0000313" key="2">
    <source>
        <dbReference type="EMBL" id="GAA2046228.1"/>
    </source>
</evidence>
<dbReference type="InterPro" id="IPR000073">
    <property type="entry name" value="AB_hydrolase_1"/>
</dbReference>
<dbReference type="Gene3D" id="3.40.50.1820">
    <property type="entry name" value="alpha/beta hydrolase"/>
    <property type="match status" value="1"/>
</dbReference>
<gene>
    <name evidence="2" type="ORF">GCM10009839_58060</name>
</gene>
<dbReference type="SUPFAM" id="SSF53474">
    <property type="entry name" value="alpha/beta-Hydrolases"/>
    <property type="match status" value="1"/>
</dbReference>
<keyword evidence="3" id="KW-1185">Reference proteome</keyword>
<proteinExistence type="predicted"/>
<dbReference type="InterPro" id="IPR050471">
    <property type="entry name" value="AB_hydrolase"/>
</dbReference>
<accession>A0ABN2V4U5</accession>
<dbReference type="EMBL" id="BAAAQN010000041">
    <property type="protein sequence ID" value="GAA2046228.1"/>
    <property type="molecule type" value="Genomic_DNA"/>
</dbReference>
<reference evidence="2 3" key="1">
    <citation type="journal article" date="2019" name="Int. J. Syst. Evol. Microbiol.">
        <title>The Global Catalogue of Microorganisms (GCM) 10K type strain sequencing project: providing services to taxonomists for standard genome sequencing and annotation.</title>
        <authorList>
            <consortium name="The Broad Institute Genomics Platform"/>
            <consortium name="The Broad Institute Genome Sequencing Center for Infectious Disease"/>
            <person name="Wu L."/>
            <person name="Ma J."/>
        </authorList>
    </citation>
    <scope>NUCLEOTIDE SEQUENCE [LARGE SCALE GENOMIC DNA]</scope>
    <source>
        <strain evidence="2 3">JCM 16014</strain>
    </source>
</reference>
<evidence type="ECO:0000259" key="1">
    <source>
        <dbReference type="Pfam" id="PF00561"/>
    </source>
</evidence>
<name>A0ABN2V4U5_9ACTN</name>
<organism evidence="2 3">
    <name type="scientific">Catenulispora yoronensis</name>
    <dbReference type="NCBI Taxonomy" id="450799"/>
    <lineage>
        <taxon>Bacteria</taxon>
        <taxon>Bacillati</taxon>
        <taxon>Actinomycetota</taxon>
        <taxon>Actinomycetes</taxon>
        <taxon>Catenulisporales</taxon>
        <taxon>Catenulisporaceae</taxon>
        <taxon>Catenulispora</taxon>
    </lineage>
</organism>
<dbReference type="InterPro" id="IPR029058">
    <property type="entry name" value="AB_hydrolase_fold"/>
</dbReference>
<dbReference type="Proteomes" id="UP001500751">
    <property type="component" value="Unassembled WGS sequence"/>
</dbReference>
<feature type="domain" description="AB hydrolase-1" evidence="1">
    <location>
        <begin position="57"/>
        <end position="300"/>
    </location>
</feature>
<protein>
    <submittedName>
        <fullName evidence="2">Alpha/beta hydrolase</fullName>
    </submittedName>
</protein>
<comment type="caution">
    <text evidence="2">The sequence shown here is derived from an EMBL/GenBank/DDBJ whole genome shotgun (WGS) entry which is preliminary data.</text>
</comment>
<dbReference type="PANTHER" id="PTHR43433:SF5">
    <property type="entry name" value="AB HYDROLASE-1 DOMAIN-CONTAINING PROTEIN"/>
    <property type="match status" value="1"/>
</dbReference>
<sequence>MAPTVNVPIGVSSNAVCMTPIVPIRTDTRRRVTGMPQASANGVHLEYETFGDPTADPLLLIMGLGTQMTAWPVPFCQAIAAAGFHVIRFDNRDSGLSTILDTPTPDFGAILTGDLSTVPYTMSDLATDAASLLDALSIPTAHIVGASMGGMIAQQLAIDHPTRTRSLCSMMSTTGAPTVGQPAPEVLMLIFAPTPTTREEAINNTQHLFEIVGSPSYPTPTLHTLIAEAHDRSHTPEGTARQLACILAAPDRTPALTTIKIPAAVIHGEADKLVDVSGGYATAAALGIDPLIVPGAGHDLPEELWKTYVDAIVENASRATGQ</sequence>
<dbReference type="PANTHER" id="PTHR43433">
    <property type="entry name" value="HYDROLASE, ALPHA/BETA FOLD FAMILY PROTEIN"/>
    <property type="match status" value="1"/>
</dbReference>
<dbReference type="GO" id="GO:0016787">
    <property type="term" value="F:hydrolase activity"/>
    <property type="evidence" value="ECO:0007669"/>
    <property type="project" value="UniProtKB-KW"/>
</dbReference>
<dbReference type="Pfam" id="PF00561">
    <property type="entry name" value="Abhydrolase_1"/>
    <property type="match status" value="1"/>
</dbReference>